<organism evidence="3">
    <name type="scientific">Gongylonema pulchrum</name>
    <dbReference type="NCBI Taxonomy" id="637853"/>
    <lineage>
        <taxon>Eukaryota</taxon>
        <taxon>Metazoa</taxon>
        <taxon>Ecdysozoa</taxon>
        <taxon>Nematoda</taxon>
        <taxon>Chromadorea</taxon>
        <taxon>Rhabditida</taxon>
        <taxon>Spirurina</taxon>
        <taxon>Spiruromorpha</taxon>
        <taxon>Spiruroidea</taxon>
        <taxon>Gongylonematidae</taxon>
        <taxon>Gongylonema</taxon>
    </lineage>
</organism>
<evidence type="ECO:0000313" key="1">
    <source>
        <dbReference type="EMBL" id="VDK38482.1"/>
    </source>
</evidence>
<evidence type="ECO:0000313" key="2">
    <source>
        <dbReference type="Proteomes" id="UP000271098"/>
    </source>
</evidence>
<reference evidence="1 2" key="2">
    <citation type="submission" date="2018-11" db="EMBL/GenBank/DDBJ databases">
        <authorList>
            <consortium name="Pathogen Informatics"/>
        </authorList>
    </citation>
    <scope>NUCLEOTIDE SEQUENCE [LARGE SCALE GENOMIC DNA]</scope>
</reference>
<dbReference type="AlphaFoldDB" id="A0A183D3B5"/>
<sequence>MAGVGSPTTVSPGCAVLEVHRLQMDVAAMNRQVAMMMKLTDESIAAIKAAQKARQSARIKIDKQLTPIKLKCSKRAVFHPAVKMIGGTNPEQEECGHGQNIQTQSFLDPGERRSNTGKVKVKVKQLDYQRWVWSIIVLYGGLGDLEAVSKLAVASKQKVFVLLYRKCRVLRLMLSFVMVKRLTVQQTTAKALAETREKLMEEEEKKKKMKESS</sequence>
<dbReference type="Proteomes" id="UP000271098">
    <property type="component" value="Unassembled WGS sequence"/>
</dbReference>
<protein>
    <submittedName>
        <fullName evidence="3">Gag-pol polyprotein</fullName>
    </submittedName>
</protein>
<evidence type="ECO:0000313" key="3">
    <source>
        <dbReference type="WBParaSite" id="GPUH_0000321101-mRNA-1"/>
    </source>
</evidence>
<reference evidence="3" key="1">
    <citation type="submission" date="2016-06" db="UniProtKB">
        <authorList>
            <consortium name="WormBaseParasite"/>
        </authorList>
    </citation>
    <scope>IDENTIFICATION</scope>
</reference>
<keyword evidence="2" id="KW-1185">Reference proteome</keyword>
<dbReference type="EMBL" id="UYRT01005329">
    <property type="protein sequence ID" value="VDK38482.1"/>
    <property type="molecule type" value="Genomic_DNA"/>
</dbReference>
<accession>A0A183D3B5</accession>
<gene>
    <name evidence="1" type="ORF">GPUH_LOCUS3205</name>
</gene>
<dbReference type="WBParaSite" id="GPUH_0000321101-mRNA-1">
    <property type="protein sequence ID" value="GPUH_0000321101-mRNA-1"/>
    <property type="gene ID" value="GPUH_0000321101"/>
</dbReference>
<name>A0A183D3B5_9BILA</name>
<proteinExistence type="predicted"/>